<sequence length="126" mass="14841">MIRQFWNRYKVVIIFPALAFGSIAADYSYTRQWKKTRLEQIQQQQHSRPNNNSSPKAALNLNQPTHTPINAMFGLNRQYLWSVVPLFGFGVGWFLDRKETERMTMFRDKSALYGRTLKEGEKPSWP</sequence>
<protein>
    <recommendedName>
        <fullName evidence="6">NADH dehydrogenase [ubiquinone] 1 beta subcomplex subunit 1</fullName>
    </recommendedName>
    <alternativeName>
        <fullName evidence="16">Complex I-MNLL</fullName>
    </alternativeName>
    <alternativeName>
        <fullName evidence="15">NADH-ubiquinone oxidoreductase MNLL subunit</fullName>
    </alternativeName>
</protein>
<dbReference type="EnsemblMetazoa" id="ACOM036144-RA">
    <property type="protein sequence ID" value="ACOM036144-PA.1"/>
    <property type="gene ID" value="ACOM036144"/>
</dbReference>
<feature type="transmembrane region" description="Helical" evidence="17">
    <location>
        <begin position="78"/>
        <end position="95"/>
    </location>
</feature>
<evidence type="ECO:0000256" key="14">
    <source>
        <dbReference type="ARBA" id="ARBA00023136"/>
    </source>
</evidence>
<evidence type="ECO:0000313" key="18">
    <source>
        <dbReference type="EnsemblMetazoa" id="ACOM036144-PA.1"/>
    </source>
</evidence>
<dbReference type="GO" id="GO:0005743">
    <property type="term" value="C:mitochondrial inner membrane"/>
    <property type="evidence" value="ECO:0007669"/>
    <property type="project" value="UniProtKB-SubCell"/>
</dbReference>
<comment type="subunit">
    <text evidence="5">Complex I is composed of 45 different subunits.</text>
</comment>
<comment type="subcellular location">
    <subcellularLocation>
        <location evidence="2">Mitochondrion inner membrane</location>
    </subcellularLocation>
    <subcellularLocation>
        <location evidence="3">Mitochondrion membrane</location>
        <topology evidence="3">Single-pass membrane protein</topology>
    </subcellularLocation>
</comment>
<keyword evidence="9 17" id="KW-0812">Transmembrane</keyword>
<evidence type="ECO:0000256" key="10">
    <source>
        <dbReference type="ARBA" id="ARBA00022792"/>
    </source>
</evidence>
<dbReference type="Pfam" id="PF08040">
    <property type="entry name" value="NADH_oxidored"/>
    <property type="match status" value="1"/>
</dbReference>
<comment type="similarity">
    <text evidence="4">Belongs to the complex I NDUFB1 subunit family.</text>
</comment>
<evidence type="ECO:0000256" key="11">
    <source>
        <dbReference type="ARBA" id="ARBA00022982"/>
    </source>
</evidence>
<evidence type="ECO:0000256" key="7">
    <source>
        <dbReference type="ARBA" id="ARBA00022448"/>
    </source>
</evidence>
<keyword evidence="12 17" id="KW-1133">Transmembrane helix</keyword>
<dbReference type="VEuPathDB" id="VectorBase:ACON2_038771"/>
<dbReference type="AlphaFoldDB" id="A0A8W7PRW8"/>
<evidence type="ECO:0000256" key="17">
    <source>
        <dbReference type="SAM" id="Phobius"/>
    </source>
</evidence>
<evidence type="ECO:0000256" key="3">
    <source>
        <dbReference type="ARBA" id="ARBA00004304"/>
    </source>
</evidence>
<organism evidence="18">
    <name type="scientific">Anopheles coluzzii</name>
    <name type="common">African malaria mosquito</name>
    <dbReference type="NCBI Taxonomy" id="1518534"/>
    <lineage>
        <taxon>Eukaryota</taxon>
        <taxon>Metazoa</taxon>
        <taxon>Ecdysozoa</taxon>
        <taxon>Arthropoda</taxon>
        <taxon>Hexapoda</taxon>
        <taxon>Insecta</taxon>
        <taxon>Pterygota</taxon>
        <taxon>Neoptera</taxon>
        <taxon>Endopterygota</taxon>
        <taxon>Diptera</taxon>
        <taxon>Nematocera</taxon>
        <taxon>Culicoidea</taxon>
        <taxon>Culicidae</taxon>
        <taxon>Anophelinae</taxon>
        <taxon>Anopheles</taxon>
    </lineage>
</organism>
<keyword evidence="11" id="KW-0249">Electron transport</keyword>
<dbReference type="PANTHER" id="PTHR15222:SF2">
    <property type="entry name" value="NADH DEHYDROGENASE [UBIQUINONE] 1 BETA SUBCOMPLEX SUBUNIT 1"/>
    <property type="match status" value="1"/>
</dbReference>
<evidence type="ECO:0000256" key="13">
    <source>
        <dbReference type="ARBA" id="ARBA00023128"/>
    </source>
</evidence>
<dbReference type="PANTHER" id="PTHR15222">
    <property type="entry name" value="NADH DEHYDROGENASE [UBIQUINONE] 1 BETA SUBCOMPLEX SUBUNIT 1"/>
    <property type="match status" value="1"/>
</dbReference>
<evidence type="ECO:0000256" key="9">
    <source>
        <dbReference type="ARBA" id="ARBA00022692"/>
    </source>
</evidence>
<keyword evidence="14 17" id="KW-0472">Membrane</keyword>
<keyword evidence="13" id="KW-0496">Mitochondrion</keyword>
<evidence type="ECO:0000256" key="1">
    <source>
        <dbReference type="ARBA" id="ARBA00003335"/>
    </source>
</evidence>
<dbReference type="InterPro" id="IPR012575">
    <property type="entry name" value="NDUB1"/>
</dbReference>
<keyword evidence="7" id="KW-0813">Transport</keyword>
<dbReference type="Proteomes" id="UP000075882">
    <property type="component" value="Unassembled WGS sequence"/>
</dbReference>
<name>A0A8W7PRW8_ANOCL</name>
<keyword evidence="10" id="KW-0999">Mitochondrion inner membrane</keyword>
<evidence type="ECO:0000256" key="12">
    <source>
        <dbReference type="ARBA" id="ARBA00022989"/>
    </source>
</evidence>
<dbReference type="VEuPathDB" id="VectorBase:ACON2_039425"/>
<evidence type="ECO:0000256" key="15">
    <source>
        <dbReference type="ARBA" id="ARBA00030377"/>
    </source>
</evidence>
<evidence type="ECO:0000256" key="2">
    <source>
        <dbReference type="ARBA" id="ARBA00004273"/>
    </source>
</evidence>
<evidence type="ECO:0000256" key="8">
    <source>
        <dbReference type="ARBA" id="ARBA00022660"/>
    </source>
</evidence>
<keyword evidence="8" id="KW-0679">Respiratory chain</keyword>
<comment type="function">
    <text evidence="1">Accessory subunit of the mitochondrial membrane respiratory chain NADH dehydrogenase (Complex I) that is believed not to be involved in catalysis. Complex I functions in the transfer of electrons from NADH to the respiratory chain. The immediate electron acceptor for the enzyme is believed to be ubiquinone.</text>
</comment>
<evidence type="ECO:0000256" key="16">
    <source>
        <dbReference type="ARBA" id="ARBA00033364"/>
    </source>
</evidence>
<evidence type="ECO:0000256" key="5">
    <source>
        <dbReference type="ARBA" id="ARBA00011533"/>
    </source>
</evidence>
<proteinExistence type="inferred from homology"/>
<accession>A0A8W7PRW8</accession>
<reference evidence="18" key="1">
    <citation type="submission" date="2022-08" db="UniProtKB">
        <authorList>
            <consortium name="EnsemblMetazoa"/>
        </authorList>
    </citation>
    <scope>IDENTIFICATION</scope>
</reference>
<evidence type="ECO:0000256" key="4">
    <source>
        <dbReference type="ARBA" id="ARBA00007393"/>
    </source>
</evidence>
<evidence type="ECO:0000256" key="6">
    <source>
        <dbReference type="ARBA" id="ARBA00018678"/>
    </source>
</evidence>